<dbReference type="EMBL" id="JAFLVT010000018">
    <property type="protein sequence ID" value="MBO0450318.1"/>
    <property type="molecule type" value="Genomic_DNA"/>
</dbReference>
<dbReference type="InterPro" id="IPR009057">
    <property type="entry name" value="Homeodomain-like_sf"/>
</dbReference>
<dbReference type="InterPro" id="IPR050624">
    <property type="entry name" value="HTH-type_Tx_Regulator"/>
</dbReference>
<dbReference type="InterPro" id="IPR039532">
    <property type="entry name" value="TetR_C_Firmicutes"/>
</dbReference>
<keyword evidence="5" id="KW-1185">Reference proteome</keyword>
<sequence length="185" mass="21239">MSNSYNEEQKKLTRDSISQALILLAKNKEYNKISVSEVANKAGVSRMAFYRNYDSLEDVVKCQIREINNTYRNSLTEEDVDNFNLTRVYFETLRQEQDFFITIFKSTSAILILSELVEFLESFSEKLVCNIECSPKYRSYNIKFLAGGLFNVIRSWCNGGMIESADEMALLICERISSHIVGVSS</sequence>
<comment type="caution">
    <text evidence="4">The sequence shown here is derived from an EMBL/GenBank/DDBJ whole genome shotgun (WGS) entry which is preliminary data.</text>
</comment>
<dbReference type="SUPFAM" id="SSF46689">
    <property type="entry name" value="Homeodomain-like"/>
    <property type="match status" value="1"/>
</dbReference>
<organism evidence="4 5">
    <name type="scientific">Candidatus Enterococcus myersii</name>
    <dbReference type="NCBI Taxonomy" id="2815322"/>
    <lineage>
        <taxon>Bacteria</taxon>
        <taxon>Bacillati</taxon>
        <taxon>Bacillota</taxon>
        <taxon>Bacilli</taxon>
        <taxon>Lactobacillales</taxon>
        <taxon>Enterococcaceae</taxon>
        <taxon>Enterococcus</taxon>
    </lineage>
</organism>
<protein>
    <submittedName>
        <fullName evidence="4">TetR/AcrR family transcriptional regulator</fullName>
    </submittedName>
</protein>
<feature type="domain" description="HTH tetR-type" evidence="3">
    <location>
        <begin position="11"/>
        <end position="71"/>
    </location>
</feature>
<dbReference type="RefSeq" id="WP_206905023.1">
    <property type="nucleotide sequence ID" value="NZ_JAFLVT010000018.1"/>
</dbReference>
<dbReference type="Pfam" id="PF14278">
    <property type="entry name" value="TetR_C_8"/>
    <property type="match status" value="1"/>
</dbReference>
<dbReference type="Proteomes" id="UP000664256">
    <property type="component" value="Unassembled WGS sequence"/>
</dbReference>
<keyword evidence="1 2" id="KW-0238">DNA-binding</keyword>
<dbReference type="Gene3D" id="1.10.357.10">
    <property type="entry name" value="Tetracycline Repressor, domain 2"/>
    <property type="match status" value="1"/>
</dbReference>
<dbReference type="PROSITE" id="PS50977">
    <property type="entry name" value="HTH_TETR_2"/>
    <property type="match status" value="1"/>
</dbReference>
<name>A0ABS3HCG0_9ENTE</name>
<dbReference type="PANTHER" id="PTHR43479:SF11">
    <property type="entry name" value="ACREF_ENVCD OPERON REPRESSOR-RELATED"/>
    <property type="match status" value="1"/>
</dbReference>
<proteinExistence type="predicted"/>
<evidence type="ECO:0000313" key="4">
    <source>
        <dbReference type="EMBL" id="MBO0450318.1"/>
    </source>
</evidence>
<feature type="DNA-binding region" description="H-T-H motif" evidence="2">
    <location>
        <begin position="34"/>
        <end position="53"/>
    </location>
</feature>
<evidence type="ECO:0000313" key="5">
    <source>
        <dbReference type="Proteomes" id="UP000664256"/>
    </source>
</evidence>
<evidence type="ECO:0000256" key="1">
    <source>
        <dbReference type="ARBA" id="ARBA00023125"/>
    </source>
</evidence>
<accession>A0ABS3HCG0</accession>
<evidence type="ECO:0000259" key="3">
    <source>
        <dbReference type="PROSITE" id="PS50977"/>
    </source>
</evidence>
<gene>
    <name evidence="4" type="ORF">JZO76_12385</name>
</gene>
<dbReference type="PANTHER" id="PTHR43479">
    <property type="entry name" value="ACREF/ENVCD OPERON REPRESSOR-RELATED"/>
    <property type="match status" value="1"/>
</dbReference>
<reference evidence="4 5" key="1">
    <citation type="submission" date="2021-03" db="EMBL/GenBank/DDBJ databases">
        <title>Enterococcal diversity collection.</title>
        <authorList>
            <person name="Gilmore M.S."/>
            <person name="Schwartzman J."/>
            <person name="Van Tyne D."/>
            <person name="Martin M."/>
            <person name="Earl A.M."/>
            <person name="Manson A.L."/>
            <person name="Straub T."/>
            <person name="Salamzade R."/>
            <person name="Saavedra J."/>
            <person name="Lebreton F."/>
            <person name="Prichula J."/>
            <person name="Schaufler K."/>
            <person name="Gaca A."/>
            <person name="Sgardioli B."/>
            <person name="Wagenaar J."/>
            <person name="Strong T."/>
        </authorList>
    </citation>
    <scope>NUCLEOTIDE SEQUENCE [LARGE SCALE GENOMIC DNA]</scope>
    <source>
        <strain evidence="4 5">MJM12</strain>
    </source>
</reference>
<evidence type="ECO:0000256" key="2">
    <source>
        <dbReference type="PROSITE-ProRule" id="PRU00335"/>
    </source>
</evidence>
<dbReference type="InterPro" id="IPR001647">
    <property type="entry name" value="HTH_TetR"/>
</dbReference>